<dbReference type="InterPro" id="IPR048469">
    <property type="entry name" value="YchJ-like_M"/>
</dbReference>
<gene>
    <name evidence="2" type="ORF">CEY15_14295</name>
</gene>
<dbReference type="Pfam" id="PF02810">
    <property type="entry name" value="SEC-C"/>
    <property type="match status" value="1"/>
</dbReference>
<keyword evidence="3" id="KW-1185">Reference proteome</keyword>
<dbReference type="OrthoDB" id="21421at2"/>
<dbReference type="Pfam" id="PF17775">
    <property type="entry name" value="YchJ_M-like"/>
    <property type="match status" value="1"/>
</dbReference>
<organism evidence="2 3">
    <name type="scientific">Dietzia natronolimnaea</name>
    <dbReference type="NCBI Taxonomy" id="161920"/>
    <lineage>
        <taxon>Bacteria</taxon>
        <taxon>Bacillati</taxon>
        <taxon>Actinomycetota</taxon>
        <taxon>Actinomycetes</taxon>
        <taxon>Mycobacteriales</taxon>
        <taxon>Dietziaceae</taxon>
        <taxon>Dietzia</taxon>
    </lineage>
</organism>
<dbReference type="Gene3D" id="3.10.450.50">
    <property type="match status" value="1"/>
</dbReference>
<protein>
    <submittedName>
        <fullName evidence="2">Zinc chelation protein SecC</fullName>
    </submittedName>
</protein>
<comment type="caution">
    <text evidence="2">The sequence shown here is derived from an EMBL/GenBank/DDBJ whole genome shotgun (WGS) entry which is preliminary data.</text>
</comment>
<evidence type="ECO:0000313" key="3">
    <source>
        <dbReference type="Proteomes" id="UP000218810"/>
    </source>
</evidence>
<name>A0A2A2WM47_9ACTN</name>
<sequence>MNACPCGSRRPFDRCCGPLVEDGVPAETAEQLMRSRYTAFVLGREDHLWRTWSPRTRPARVEAGDVEWTGLAILDVVAGGPADRTGTVEFEARYVGPEGPGVMRERSAFERRGGRWTYLEGTGSS</sequence>
<feature type="domain" description="YchJ-like middle NTF2-like" evidence="1">
    <location>
        <begin position="28"/>
        <end position="121"/>
    </location>
</feature>
<reference evidence="3" key="1">
    <citation type="submission" date="2017-09" db="EMBL/GenBank/DDBJ databases">
        <authorList>
            <person name="Zhang Y."/>
            <person name="Huang X."/>
            <person name="Liu J."/>
            <person name="Lu L."/>
            <person name="Peng K."/>
        </authorList>
    </citation>
    <scope>NUCLEOTIDE SEQUENCE [LARGE SCALE GENOMIC DNA]</scope>
    <source>
        <strain evidence="3">S-XJ-1</strain>
    </source>
</reference>
<dbReference type="SUPFAM" id="SSF54427">
    <property type="entry name" value="NTF2-like"/>
    <property type="match status" value="1"/>
</dbReference>
<proteinExistence type="predicted"/>
<dbReference type="Proteomes" id="UP000218810">
    <property type="component" value="Unassembled WGS sequence"/>
</dbReference>
<dbReference type="EMBL" id="NTGA01000026">
    <property type="protein sequence ID" value="PAY22268.1"/>
    <property type="molecule type" value="Genomic_DNA"/>
</dbReference>
<dbReference type="InterPro" id="IPR004027">
    <property type="entry name" value="SEC_C_motif"/>
</dbReference>
<dbReference type="InterPro" id="IPR032710">
    <property type="entry name" value="NTF2-like_dom_sf"/>
</dbReference>
<evidence type="ECO:0000259" key="1">
    <source>
        <dbReference type="Pfam" id="PF17775"/>
    </source>
</evidence>
<evidence type="ECO:0000313" key="2">
    <source>
        <dbReference type="EMBL" id="PAY22268.1"/>
    </source>
</evidence>
<accession>A0A2A2WM47</accession>
<dbReference type="AlphaFoldDB" id="A0A2A2WM47"/>